<dbReference type="InterPro" id="IPR004843">
    <property type="entry name" value="Calcineurin-like_PHP"/>
</dbReference>
<evidence type="ECO:0000256" key="5">
    <source>
        <dbReference type="ARBA" id="ARBA00022801"/>
    </source>
</evidence>
<keyword evidence="7" id="KW-0479">Metal-binding</keyword>
<comment type="catalytic activity">
    <reaction evidence="1 6">
        <text>a phosphate monoester + H2O = an alcohol + phosphate</text>
        <dbReference type="Rhea" id="RHEA:15017"/>
        <dbReference type="ChEBI" id="CHEBI:15377"/>
        <dbReference type="ChEBI" id="CHEBI:30879"/>
        <dbReference type="ChEBI" id="CHEBI:43474"/>
        <dbReference type="ChEBI" id="CHEBI:67140"/>
        <dbReference type="EC" id="3.1.3.2"/>
    </reaction>
</comment>
<reference evidence="11" key="1">
    <citation type="submission" date="2024-02" db="UniProtKB">
        <authorList>
            <consortium name="WormBaseParasite"/>
        </authorList>
    </citation>
    <scope>IDENTIFICATION</scope>
</reference>
<feature type="binding site" evidence="7">
    <location>
        <position position="90"/>
    </location>
    <ligand>
        <name>Fe cation</name>
        <dbReference type="ChEBI" id="CHEBI:24875"/>
        <label>2</label>
    </ligand>
</feature>
<feature type="binding site" evidence="7">
    <location>
        <position position="52"/>
    </location>
    <ligand>
        <name>Fe cation</name>
        <dbReference type="ChEBI" id="CHEBI:24875"/>
        <label>1</label>
    </ligand>
</feature>
<feature type="binding site" evidence="7">
    <location>
        <position position="233"/>
    </location>
    <ligand>
        <name>Fe cation</name>
        <dbReference type="ChEBI" id="CHEBI:24875"/>
        <label>2</label>
    </ligand>
</feature>
<dbReference type="GO" id="GO:0003993">
    <property type="term" value="F:acid phosphatase activity"/>
    <property type="evidence" value="ECO:0007669"/>
    <property type="project" value="UniProtKB-UniRule"/>
</dbReference>
<feature type="binding site" evidence="7">
    <location>
        <position position="128"/>
    </location>
    <ligand>
        <name>Fe cation</name>
        <dbReference type="ChEBI" id="CHEBI:24875"/>
        <label>2</label>
    </ligand>
</feature>
<dbReference type="Proteomes" id="UP000035681">
    <property type="component" value="Unplaced"/>
</dbReference>
<sequence>MKLLFLTFIFLYVITCLIVGFKNLTPLSRLKCTGDHSCTINDDTLRFFLIGDIGGDPIYPYSSYAQRKVANAMNEFCIDKNYTFVINTGDNIYFNGVEHIFDTRFEDTFEYVYDKDYLKMPFYMTFGNHDYLGNTEAQINYTNHSSKWTLPNYYYTINYKLKNNTTIKFVMIDTIQLCGNTIDVDGSSIISWLKSSHHDPSGPPDVSLANKQWEWIVNELENSRDNYLFVVGHYPVYSISEHGPTKCLIDKLDPLLRMYNVTAYFAGHDHNLQDLLVHDEESNTYMSYVVSGAGSRSDKSQKNRDKVPSDSLRFFYPQGFNPFGQLGLSNGGFISVEVMDSQAILNFYSGDETELHKMYLYPRQIN</sequence>
<evidence type="ECO:0000256" key="3">
    <source>
        <dbReference type="ARBA" id="ARBA00015822"/>
    </source>
</evidence>
<keyword evidence="5 6" id="KW-0378">Hydrolase</keyword>
<evidence type="ECO:0000256" key="8">
    <source>
        <dbReference type="PIRSR" id="PIRSR000898-2"/>
    </source>
</evidence>
<dbReference type="FunFam" id="3.60.21.10:FF:000062">
    <property type="entry name" value="Tartrate-resistant acid phosphatase type 5"/>
    <property type="match status" value="1"/>
</dbReference>
<keyword evidence="8" id="KW-1015">Disulfide bond</keyword>
<evidence type="ECO:0000256" key="4">
    <source>
        <dbReference type="ARBA" id="ARBA00022729"/>
    </source>
</evidence>
<evidence type="ECO:0000256" key="6">
    <source>
        <dbReference type="PIRNR" id="PIRNR000898"/>
    </source>
</evidence>
<keyword evidence="6 7" id="KW-0408">Iron</keyword>
<dbReference type="Pfam" id="PF00149">
    <property type="entry name" value="Metallophos"/>
    <property type="match status" value="1"/>
</dbReference>
<feature type="binding site" evidence="7">
    <location>
        <position position="270"/>
    </location>
    <ligand>
        <name>Fe cation</name>
        <dbReference type="ChEBI" id="CHEBI:24875"/>
        <label>1</label>
    </ligand>
</feature>
<dbReference type="PANTHER" id="PTHR10161">
    <property type="entry name" value="TARTRATE-RESISTANT ACID PHOSPHATASE TYPE 5"/>
    <property type="match status" value="1"/>
</dbReference>
<protein>
    <recommendedName>
        <fullName evidence="3 6">Tartrate-resistant acid phosphatase type 5</fullName>
        <ecNumber evidence="2 6">3.1.3.2</ecNumber>
    </recommendedName>
</protein>
<evidence type="ECO:0000313" key="10">
    <source>
        <dbReference type="Proteomes" id="UP000035681"/>
    </source>
</evidence>
<evidence type="ECO:0000313" key="11">
    <source>
        <dbReference type="WBParaSite" id="TCONS_00007584.p1"/>
    </source>
</evidence>
<dbReference type="InterPro" id="IPR024927">
    <property type="entry name" value="Acid_PPase"/>
</dbReference>
<dbReference type="PANTHER" id="PTHR10161:SF14">
    <property type="entry name" value="TARTRATE-RESISTANT ACID PHOSPHATASE TYPE 5"/>
    <property type="match status" value="1"/>
</dbReference>
<dbReference type="CDD" id="cd07378">
    <property type="entry name" value="MPP_ACP5"/>
    <property type="match status" value="1"/>
</dbReference>
<feature type="domain" description="Calcineurin-like phosphoesterase" evidence="9">
    <location>
        <begin position="45"/>
        <end position="271"/>
    </location>
</feature>
<dbReference type="InterPro" id="IPR051558">
    <property type="entry name" value="Metallophosphoesterase_PAP"/>
</dbReference>
<keyword evidence="4" id="KW-0732">Signal</keyword>
<dbReference type="Gene3D" id="3.60.21.10">
    <property type="match status" value="1"/>
</dbReference>
<dbReference type="PIRSF" id="PIRSF000898">
    <property type="entry name" value="Acid_Ptase_5"/>
    <property type="match status" value="1"/>
</dbReference>
<feature type="binding site" evidence="7">
    <location>
        <position position="90"/>
    </location>
    <ligand>
        <name>Fe cation</name>
        <dbReference type="ChEBI" id="CHEBI:24875"/>
        <label>1</label>
    </ligand>
</feature>
<evidence type="ECO:0000259" key="9">
    <source>
        <dbReference type="Pfam" id="PF00149"/>
    </source>
</evidence>
<keyword evidence="10" id="KW-1185">Reference proteome</keyword>
<evidence type="ECO:0000256" key="2">
    <source>
        <dbReference type="ARBA" id="ARBA00012646"/>
    </source>
</evidence>
<dbReference type="InterPro" id="IPR029052">
    <property type="entry name" value="Metallo-depent_PP-like"/>
</dbReference>
<dbReference type="SUPFAM" id="SSF56300">
    <property type="entry name" value="Metallo-dependent phosphatases"/>
    <property type="match status" value="1"/>
</dbReference>
<comment type="cofactor">
    <cofactor evidence="7">
        <name>Fe cation</name>
        <dbReference type="ChEBI" id="CHEBI:24875"/>
    </cofactor>
    <text evidence="7">Binds 2 iron ions per subunit.</text>
</comment>
<dbReference type="WBParaSite" id="TCONS_00007584.p1">
    <property type="protein sequence ID" value="TCONS_00007584.p1"/>
    <property type="gene ID" value="XLOC_005616"/>
</dbReference>
<dbReference type="GO" id="GO:0046872">
    <property type="term" value="F:metal ion binding"/>
    <property type="evidence" value="ECO:0007669"/>
    <property type="project" value="UniProtKB-KW"/>
</dbReference>
<accession>A0AAF5D8V1</accession>
<organism evidence="10 11">
    <name type="scientific">Strongyloides stercoralis</name>
    <name type="common">Threadworm</name>
    <dbReference type="NCBI Taxonomy" id="6248"/>
    <lineage>
        <taxon>Eukaryota</taxon>
        <taxon>Metazoa</taxon>
        <taxon>Ecdysozoa</taxon>
        <taxon>Nematoda</taxon>
        <taxon>Chromadorea</taxon>
        <taxon>Rhabditida</taxon>
        <taxon>Tylenchina</taxon>
        <taxon>Panagrolaimomorpha</taxon>
        <taxon>Strongyloidoidea</taxon>
        <taxon>Strongyloididae</taxon>
        <taxon>Strongyloides</taxon>
    </lineage>
</organism>
<feature type="binding site" evidence="7">
    <location>
        <position position="93"/>
    </location>
    <ligand>
        <name>Fe cation</name>
        <dbReference type="ChEBI" id="CHEBI:24875"/>
        <label>1</label>
    </ligand>
</feature>
<feature type="disulfide bond" evidence="8">
    <location>
        <begin position="178"/>
        <end position="247"/>
    </location>
</feature>
<evidence type="ECO:0000256" key="1">
    <source>
        <dbReference type="ARBA" id="ARBA00000032"/>
    </source>
</evidence>
<dbReference type="AlphaFoldDB" id="A0AAF5D8V1"/>
<evidence type="ECO:0000256" key="7">
    <source>
        <dbReference type="PIRSR" id="PIRSR000898-1"/>
    </source>
</evidence>
<dbReference type="EC" id="3.1.3.2" evidence="2 6"/>
<name>A0AAF5D8V1_STRER</name>
<feature type="binding site" evidence="7">
    <location>
        <position position="268"/>
    </location>
    <ligand>
        <name>Fe cation</name>
        <dbReference type="ChEBI" id="CHEBI:24875"/>
        <label>2</label>
    </ligand>
</feature>
<proteinExistence type="predicted"/>